<dbReference type="GO" id="GO:0017000">
    <property type="term" value="P:antibiotic biosynthetic process"/>
    <property type="evidence" value="ECO:0007669"/>
    <property type="project" value="InterPro"/>
</dbReference>
<feature type="active site" description="Nucleophile" evidence="4">
    <location>
        <position position="296"/>
    </location>
</feature>
<comment type="caution">
    <text evidence="7">The sequence shown here is derived from an EMBL/GenBank/DDBJ whole genome shotgun (WGS) entry which is preliminary data.</text>
</comment>
<organism evidence="7 8">
    <name type="scientific">Anseongella ginsenosidimutans</name>
    <dbReference type="NCBI Taxonomy" id="496056"/>
    <lineage>
        <taxon>Bacteria</taxon>
        <taxon>Pseudomonadati</taxon>
        <taxon>Bacteroidota</taxon>
        <taxon>Sphingobacteriia</taxon>
        <taxon>Sphingobacteriales</taxon>
        <taxon>Sphingobacteriaceae</taxon>
        <taxon>Anseongella</taxon>
    </lineage>
</organism>
<dbReference type="InterPro" id="IPR002692">
    <property type="entry name" value="S45"/>
</dbReference>
<dbReference type="EMBL" id="SMAD01000001">
    <property type="protein sequence ID" value="TCS90401.1"/>
    <property type="molecule type" value="Genomic_DNA"/>
</dbReference>
<reference evidence="7 8" key="1">
    <citation type="submission" date="2019-03" db="EMBL/GenBank/DDBJ databases">
        <title>Genomic Encyclopedia of Type Strains, Phase IV (KMG-IV): sequencing the most valuable type-strain genomes for metagenomic binning, comparative biology and taxonomic classification.</title>
        <authorList>
            <person name="Goeker M."/>
        </authorList>
    </citation>
    <scope>NUCLEOTIDE SEQUENCE [LARGE SCALE GENOMIC DNA]</scope>
    <source>
        <strain evidence="7 8">DSM 21100</strain>
    </source>
</reference>
<dbReference type="InterPro" id="IPR023343">
    <property type="entry name" value="Penicillin_amidase_dom1"/>
</dbReference>
<comment type="cofactor">
    <cofactor evidence="5">
        <name>Ca(2+)</name>
        <dbReference type="ChEBI" id="CHEBI:29108"/>
    </cofactor>
    <text evidence="5">Binds 1 Ca(2+) ion per dimer.</text>
</comment>
<evidence type="ECO:0000256" key="2">
    <source>
        <dbReference type="ARBA" id="ARBA00022801"/>
    </source>
</evidence>
<feature type="transmembrane region" description="Helical" evidence="6">
    <location>
        <begin position="21"/>
        <end position="39"/>
    </location>
</feature>
<feature type="binding site" evidence="5">
    <location>
        <position position="368"/>
    </location>
    <ligand>
        <name>Ca(2+)</name>
        <dbReference type="ChEBI" id="CHEBI:29108"/>
    </ligand>
</feature>
<dbReference type="PANTHER" id="PTHR34218">
    <property type="entry name" value="PEPTIDASE S45 PENICILLIN AMIDASE"/>
    <property type="match status" value="1"/>
</dbReference>
<evidence type="ECO:0000313" key="7">
    <source>
        <dbReference type="EMBL" id="TCS90401.1"/>
    </source>
</evidence>
<dbReference type="InterPro" id="IPR043147">
    <property type="entry name" value="Penicillin_amidase_A-knob"/>
</dbReference>
<dbReference type="InterPro" id="IPR043146">
    <property type="entry name" value="Penicillin_amidase_N_B-knob"/>
</dbReference>
<dbReference type="PIRSF" id="PIRSF001227">
    <property type="entry name" value="Pen_acylase"/>
    <property type="match status" value="1"/>
</dbReference>
<sequence>MIIIFFVCFLCYIRGMKSLKGIAAIVLAGLLFAVLQIKIGSAPPVGNFLDPFTGFWQNAENGEPRDIEFNLDELEGKVSILYDTSRVPHIFAENDKDLYFAQGYITARDRLWQMEFQTMAAAGRISEIVGPVAVNFDLYQRRMGMVYGARQSLDVMMSDPRTKTIIEAYTRGINAYISGLQPRDYPFEYKLLGYAPEKWTPLKCALLLKQMTKTLNGGSDDYYLSNILAKYNKDIVYNLFPDRPFRASPVIPAGTAWDFQPLPLPEPPKEADPKALSSLEVNGYWRPERSVPGIGSNNWAISGSKTASGHPILANDPHLNLTLPSLWYQVQLSSPGVNVCGVSLPGAPGVIIGFNRSIAWGVTNVDPDVLDFYRIRFKDEEKNEYWLDSAWIPLEKKVETVKVRGAEEVRDTVLYTRFGPVVYEEGETPFEQSVPQGYAAKWIAHEGGNEVLTFYELNRAENYEEYVMALRHYVAPAQNFVFASAGNDIAMWVNGKFPLKWKNQGKFLLDGTRSSNDWQGWIPHAHNPHVKDPPRGFVSSANQFSADTSYPYYLNWEYTQPGRAIRINELLAGMQKATTDSIRLMQSDSYKKLAEWALPAMLQALDTTSLKAEENKARLELLAWDYRNAAAEIAPSLFEIWWEFLEKAIWGDEFAKAGERPMRYPGHDRSIHLLNREKEARWFDNVNTAAKEGLRDAATQSFRKTIDSLQQTYGQMGEAWQWGNVKGTHIAHILGQDALGSEKLLMGGGKGTINALNDHNGPSWRMVVEMGDTINAYGIYPGGQSGNPGSPWYDNMIETWRQGKLHKLVFLTEPDEDDPGIVSTMTLQ</sequence>
<keyword evidence="5" id="KW-0479">Metal-binding</keyword>
<keyword evidence="3" id="KW-0865">Zymogen</keyword>
<feature type="binding site" evidence="5">
    <location>
        <position position="371"/>
    </location>
    <ligand>
        <name>Ca(2+)</name>
        <dbReference type="ChEBI" id="CHEBI:29108"/>
    </ligand>
</feature>
<evidence type="ECO:0000256" key="5">
    <source>
        <dbReference type="PIRSR" id="PIRSR001227-2"/>
    </source>
</evidence>
<protein>
    <submittedName>
        <fullName evidence="7">Penicillin amidase</fullName>
    </submittedName>
</protein>
<gene>
    <name evidence="7" type="ORF">EDD80_101601</name>
</gene>
<keyword evidence="2" id="KW-0378">Hydrolase</keyword>
<keyword evidence="5" id="KW-0106">Calcium</keyword>
<dbReference type="PANTHER" id="PTHR34218:SF4">
    <property type="entry name" value="ACYL-HOMOSERINE LACTONE ACYLASE QUIP"/>
    <property type="match status" value="1"/>
</dbReference>
<dbReference type="Gene3D" id="2.30.120.10">
    <property type="match status" value="1"/>
</dbReference>
<accession>A0A4R3KY95</accession>
<dbReference type="InterPro" id="IPR014395">
    <property type="entry name" value="Pen/GL7ACA/AHL_acylase"/>
</dbReference>
<dbReference type="Gene3D" id="1.10.1400.10">
    <property type="match status" value="1"/>
</dbReference>
<dbReference type="Proteomes" id="UP000295807">
    <property type="component" value="Unassembled WGS sequence"/>
</dbReference>
<dbReference type="AlphaFoldDB" id="A0A4R3KY95"/>
<dbReference type="Gene3D" id="3.60.20.10">
    <property type="entry name" value="Glutamine Phosphoribosylpyrophosphate, subunit 1, domain 1"/>
    <property type="match status" value="1"/>
</dbReference>
<dbReference type="InterPro" id="IPR029055">
    <property type="entry name" value="Ntn_hydrolases_N"/>
</dbReference>
<evidence type="ECO:0000256" key="1">
    <source>
        <dbReference type="ARBA" id="ARBA00006586"/>
    </source>
</evidence>
<evidence type="ECO:0000256" key="4">
    <source>
        <dbReference type="PIRSR" id="PIRSR001227-1"/>
    </source>
</evidence>
<evidence type="ECO:0000313" key="8">
    <source>
        <dbReference type="Proteomes" id="UP000295807"/>
    </source>
</evidence>
<evidence type="ECO:0000256" key="3">
    <source>
        <dbReference type="ARBA" id="ARBA00023145"/>
    </source>
</evidence>
<dbReference type="Gene3D" id="1.10.439.10">
    <property type="entry name" value="Penicillin Amidohydrolase, domain 1"/>
    <property type="match status" value="1"/>
</dbReference>
<evidence type="ECO:0000256" key="6">
    <source>
        <dbReference type="SAM" id="Phobius"/>
    </source>
</evidence>
<dbReference type="GO" id="GO:0046872">
    <property type="term" value="F:metal ion binding"/>
    <property type="evidence" value="ECO:0007669"/>
    <property type="project" value="UniProtKB-KW"/>
</dbReference>
<dbReference type="Pfam" id="PF01804">
    <property type="entry name" value="Penicil_amidase"/>
    <property type="match status" value="1"/>
</dbReference>
<keyword evidence="6" id="KW-1133">Transmembrane helix</keyword>
<keyword evidence="6" id="KW-0812">Transmembrane</keyword>
<keyword evidence="8" id="KW-1185">Reference proteome</keyword>
<dbReference type="CDD" id="cd03747">
    <property type="entry name" value="Ntn_PGA_like"/>
    <property type="match status" value="1"/>
</dbReference>
<name>A0A4R3KY95_9SPHI</name>
<proteinExistence type="inferred from homology"/>
<comment type="similarity">
    <text evidence="1">Belongs to the peptidase S45 family.</text>
</comment>
<dbReference type="GO" id="GO:0016811">
    <property type="term" value="F:hydrolase activity, acting on carbon-nitrogen (but not peptide) bonds, in linear amides"/>
    <property type="evidence" value="ECO:0007669"/>
    <property type="project" value="InterPro"/>
</dbReference>
<dbReference type="SUPFAM" id="SSF56235">
    <property type="entry name" value="N-terminal nucleophile aminohydrolases (Ntn hydrolases)"/>
    <property type="match status" value="1"/>
</dbReference>
<keyword evidence="6" id="KW-0472">Membrane</keyword>